<accession>A0ABY7NGN1</accession>
<evidence type="ECO:0000256" key="1">
    <source>
        <dbReference type="SAM" id="MobiDB-lite"/>
    </source>
</evidence>
<sequence length="87" mass="9001">MGGHGTITRPMVTGTVARGWSSPAGRQQYMPVVCERRGHETLVWPATSGGSGSHLVAGLGQAEGLAIVTEDCDTVAEGDLLPVMLVI</sequence>
<feature type="domain" description="MoeA C-terminal" evidence="2">
    <location>
        <begin position="14"/>
        <end position="85"/>
    </location>
</feature>
<keyword evidence="4" id="KW-1185">Reference proteome</keyword>
<dbReference type="InterPro" id="IPR005111">
    <property type="entry name" value="MoeA_C_domain_IV"/>
</dbReference>
<reference evidence="3 4" key="1">
    <citation type="submission" date="2021-05" db="EMBL/GenBank/DDBJ databases">
        <authorList>
            <person name="Kumar R."/>
            <person name="Kumar A."/>
            <person name="Mukhia S."/>
        </authorList>
    </citation>
    <scope>NUCLEOTIDE SEQUENCE [LARGE SCALE GENOMIC DNA]</scope>
    <source>
        <strain evidence="3 4">ERMR7:08</strain>
    </source>
</reference>
<proteinExistence type="predicted"/>
<organism evidence="3 4">
    <name type="scientific">Cryobacterium breve</name>
    <dbReference type="NCBI Taxonomy" id="1259258"/>
    <lineage>
        <taxon>Bacteria</taxon>
        <taxon>Bacillati</taxon>
        <taxon>Actinomycetota</taxon>
        <taxon>Actinomycetes</taxon>
        <taxon>Micrococcales</taxon>
        <taxon>Microbacteriaceae</taxon>
        <taxon>Cryobacterium</taxon>
    </lineage>
</organism>
<evidence type="ECO:0000313" key="4">
    <source>
        <dbReference type="Proteomes" id="UP001212421"/>
    </source>
</evidence>
<evidence type="ECO:0000313" key="3">
    <source>
        <dbReference type="EMBL" id="WBM81626.1"/>
    </source>
</evidence>
<dbReference type="Gene3D" id="2.40.340.10">
    <property type="entry name" value="MoeA, C-terminal, domain IV"/>
    <property type="match status" value="1"/>
</dbReference>
<dbReference type="InterPro" id="IPR036688">
    <property type="entry name" value="MoeA_C_domain_IV_sf"/>
</dbReference>
<dbReference type="SUPFAM" id="SSF63867">
    <property type="entry name" value="MoeA C-terminal domain-like"/>
    <property type="match status" value="1"/>
</dbReference>
<dbReference type="Proteomes" id="UP001212421">
    <property type="component" value="Chromosome"/>
</dbReference>
<evidence type="ECO:0000259" key="2">
    <source>
        <dbReference type="Pfam" id="PF03454"/>
    </source>
</evidence>
<gene>
    <name evidence="3" type="ORF">KIV56_18270</name>
</gene>
<dbReference type="EMBL" id="CP075584">
    <property type="protein sequence ID" value="WBM81626.1"/>
    <property type="molecule type" value="Genomic_DNA"/>
</dbReference>
<name>A0ABY7NGN1_9MICO</name>
<protein>
    <recommendedName>
        <fullName evidence="2">MoeA C-terminal domain-containing protein</fullName>
    </recommendedName>
</protein>
<feature type="region of interest" description="Disordered" evidence="1">
    <location>
        <begin position="1"/>
        <end position="20"/>
    </location>
</feature>
<dbReference type="Pfam" id="PF03454">
    <property type="entry name" value="MoeA_C"/>
    <property type="match status" value="1"/>
</dbReference>